<sequence length="59" mass="6603">MSKPKVRPVCADEDAFARLKAELVAAFAAPESAYTFLDASMVIARNVCDYSEWKHVRPE</sequence>
<gene>
    <name evidence="1" type="ORF">PQ455_14650</name>
</gene>
<dbReference type="RefSeq" id="WP_273686838.1">
    <property type="nucleotide sequence ID" value="NZ_CP117411.1"/>
</dbReference>
<dbReference type="EMBL" id="CP117411">
    <property type="protein sequence ID" value="WCT72865.1"/>
    <property type="molecule type" value="Genomic_DNA"/>
</dbReference>
<organism evidence="1 2">
    <name type="scientific">Sphingomonas naphthae</name>
    <dbReference type="NCBI Taxonomy" id="1813468"/>
    <lineage>
        <taxon>Bacteria</taxon>
        <taxon>Pseudomonadati</taxon>
        <taxon>Pseudomonadota</taxon>
        <taxon>Alphaproteobacteria</taxon>
        <taxon>Sphingomonadales</taxon>
        <taxon>Sphingomonadaceae</taxon>
        <taxon>Sphingomonas</taxon>
    </lineage>
</organism>
<keyword evidence="2" id="KW-1185">Reference proteome</keyword>
<evidence type="ECO:0000313" key="2">
    <source>
        <dbReference type="Proteomes" id="UP001220395"/>
    </source>
</evidence>
<protein>
    <submittedName>
        <fullName evidence="1">Uncharacterized protein</fullName>
    </submittedName>
</protein>
<name>A0ABY7TKF8_9SPHN</name>
<dbReference type="Proteomes" id="UP001220395">
    <property type="component" value="Chromosome"/>
</dbReference>
<reference evidence="1 2" key="1">
    <citation type="submission" date="2023-02" db="EMBL/GenBank/DDBJ databases">
        <title>Genome sequence of Sphingomonas naphthae.</title>
        <authorList>
            <person name="Kim S."/>
            <person name="Heo J."/>
            <person name="Kwon S.-W."/>
        </authorList>
    </citation>
    <scope>NUCLEOTIDE SEQUENCE [LARGE SCALE GENOMIC DNA]</scope>
    <source>
        <strain evidence="1 2">KACC 18716</strain>
    </source>
</reference>
<accession>A0ABY7TKF8</accession>
<evidence type="ECO:0000313" key="1">
    <source>
        <dbReference type="EMBL" id="WCT72865.1"/>
    </source>
</evidence>
<proteinExistence type="predicted"/>